<dbReference type="AlphaFoldDB" id="A0A0E9VVK0"/>
<dbReference type="EMBL" id="GBXM01027319">
    <property type="protein sequence ID" value="JAH81258.1"/>
    <property type="molecule type" value="Transcribed_RNA"/>
</dbReference>
<accession>A0A0E9VVK0</accession>
<reference evidence="1" key="2">
    <citation type="journal article" date="2015" name="Fish Shellfish Immunol.">
        <title>Early steps in the European eel (Anguilla anguilla)-Vibrio vulnificus interaction in the gills: Role of the RtxA13 toxin.</title>
        <authorList>
            <person name="Callol A."/>
            <person name="Pajuelo D."/>
            <person name="Ebbesson L."/>
            <person name="Teles M."/>
            <person name="MacKenzie S."/>
            <person name="Amaro C."/>
        </authorList>
    </citation>
    <scope>NUCLEOTIDE SEQUENCE</scope>
</reference>
<sequence>MVNGFYTAQMVDCREQGAI</sequence>
<protein>
    <submittedName>
        <fullName evidence="1">Uncharacterized protein</fullName>
    </submittedName>
</protein>
<evidence type="ECO:0000313" key="1">
    <source>
        <dbReference type="EMBL" id="JAH81258.1"/>
    </source>
</evidence>
<organism evidence="1">
    <name type="scientific">Anguilla anguilla</name>
    <name type="common">European freshwater eel</name>
    <name type="synonym">Muraena anguilla</name>
    <dbReference type="NCBI Taxonomy" id="7936"/>
    <lineage>
        <taxon>Eukaryota</taxon>
        <taxon>Metazoa</taxon>
        <taxon>Chordata</taxon>
        <taxon>Craniata</taxon>
        <taxon>Vertebrata</taxon>
        <taxon>Euteleostomi</taxon>
        <taxon>Actinopterygii</taxon>
        <taxon>Neopterygii</taxon>
        <taxon>Teleostei</taxon>
        <taxon>Anguilliformes</taxon>
        <taxon>Anguillidae</taxon>
        <taxon>Anguilla</taxon>
    </lineage>
</organism>
<reference evidence="1" key="1">
    <citation type="submission" date="2014-11" db="EMBL/GenBank/DDBJ databases">
        <authorList>
            <person name="Amaro Gonzalez C."/>
        </authorList>
    </citation>
    <scope>NUCLEOTIDE SEQUENCE</scope>
</reference>
<proteinExistence type="predicted"/>
<name>A0A0E9VVK0_ANGAN</name>